<evidence type="ECO:0000256" key="6">
    <source>
        <dbReference type="ARBA" id="ARBA00023163"/>
    </source>
</evidence>
<evidence type="ECO:0000256" key="8">
    <source>
        <dbReference type="SAM" id="MobiDB-lite"/>
    </source>
</evidence>
<dbReference type="AlphaFoldDB" id="A0A4S4LIU7"/>
<dbReference type="GO" id="GO:0003711">
    <property type="term" value="F:transcription elongation factor activity"/>
    <property type="evidence" value="ECO:0007669"/>
    <property type="project" value="TreeGrafter"/>
</dbReference>
<evidence type="ECO:0000259" key="9">
    <source>
        <dbReference type="Pfam" id="PF09816"/>
    </source>
</evidence>
<keyword evidence="4" id="KW-0805">Transcription regulation</keyword>
<evidence type="ECO:0000256" key="3">
    <source>
        <dbReference type="ARBA" id="ARBA00022553"/>
    </source>
</evidence>
<dbReference type="Proteomes" id="UP000308199">
    <property type="component" value="Unassembled WGS sequence"/>
</dbReference>
<keyword evidence="3" id="KW-0597">Phosphoprotein</keyword>
<protein>
    <recommendedName>
        <fullName evidence="9">Transcription elongation factor Eaf N-terminal domain-containing protein</fullName>
    </recommendedName>
</protein>
<dbReference type="GO" id="GO:0006368">
    <property type="term" value="P:transcription elongation by RNA polymerase II"/>
    <property type="evidence" value="ECO:0007669"/>
    <property type="project" value="InterPro"/>
</dbReference>
<keyword evidence="7" id="KW-0539">Nucleus</keyword>
<dbReference type="OrthoDB" id="125903at2759"/>
<accession>A0A4S4LIU7</accession>
<evidence type="ECO:0000256" key="2">
    <source>
        <dbReference type="ARBA" id="ARBA00007798"/>
    </source>
</evidence>
<evidence type="ECO:0000256" key="4">
    <source>
        <dbReference type="ARBA" id="ARBA00023015"/>
    </source>
</evidence>
<dbReference type="Pfam" id="PF09816">
    <property type="entry name" value="EAF"/>
    <property type="match status" value="1"/>
</dbReference>
<keyword evidence="11" id="KW-1185">Reference proteome</keyword>
<dbReference type="InterPro" id="IPR019194">
    <property type="entry name" value="Tscrpt_elong_fac_Eaf_N"/>
</dbReference>
<evidence type="ECO:0000256" key="1">
    <source>
        <dbReference type="ARBA" id="ARBA00004123"/>
    </source>
</evidence>
<proteinExistence type="inferred from homology"/>
<comment type="caution">
    <text evidence="10">The sequence shown here is derived from an EMBL/GenBank/DDBJ whole genome shotgun (WGS) entry which is preliminary data.</text>
</comment>
<evidence type="ECO:0000313" key="10">
    <source>
        <dbReference type="EMBL" id="THH11278.1"/>
    </source>
</evidence>
<evidence type="ECO:0000256" key="5">
    <source>
        <dbReference type="ARBA" id="ARBA00023159"/>
    </source>
</evidence>
<feature type="region of interest" description="Disordered" evidence="8">
    <location>
        <begin position="136"/>
        <end position="467"/>
    </location>
</feature>
<sequence>MSTDAAHWVPPQGRHQVGVGKSMARFLKQRQGIQQTKQNKTMPSSNFYHFKYHFLPESVDATKQGIVELTNNKDNTDVRVERASYQSDEVHVFRGKEESAKEVECVLIYDEESGMFTLEKLDSSLILHHEGRFPPKARAPSVSPLPTPSPAASISKVEDDFSRELESSMVEEDAEGEKEESIPLNVSSRMSTQPSSSRMPELMRPPPVDSTSGKPRPRLRGSAVGVGTAPKTKPTTSSPLVHPMLPASPINPPPSSSTPIPTAKSTGNGKTSGAHAIDVEEEELEFGRPARQTKRPRLFPPPRPVSTALALPGTASANALSLPSSDGLALPGPPISIPDDDDDDDEWDEVAGVGPGIERPASAGADESFTGGDAEEGEEINVDQFTAELDQELLDGLEEEDADGEGEGEGDADGDDIFGDAVDSAVYDESESPFKPMSLNEFAGGSSMGVDEQDDDFSSSSDDSDDD</sequence>
<gene>
    <name evidence="10" type="ORF">EW145_g751</name>
</gene>
<feature type="compositionally biased region" description="Acidic residues" evidence="8">
    <location>
        <begin position="169"/>
        <end position="178"/>
    </location>
</feature>
<dbReference type="PANTHER" id="PTHR15970">
    <property type="entry name" value="ELL-ASSOCIATED FACTOR EAF"/>
    <property type="match status" value="1"/>
</dbReference>
<feature type="compositionally biased region" description="Acidic residues" evidence="8">
    <location>
        <begin position="338"/>
        <end position="349"/>
    </location>
</feature>
<feature type="compositionally biased region" description="Acidic residues" evidence="8">
    <location>
        <begin position="451"/>
        <end position="467"/>
    </location>
</feature>
<reference evidence="10 11" key="1">
    <citation type="submission" date="2019-02" db="EMBL/GenBank/DDBJ databases">
        <title>Genome sequencing of the rare red list fungi Phellinidium pouzarii.</title>
        <authorList>
            <person name="Buettner E."/>
            <person name="Kellner H."/>
        </authorList>
    </citation>
    <scope>NUCLEOTIDE SEQUENCE [LARGE SCALE GENOMIC DNA]</scope>
    <source>
        <strain evidence="10 11">DSM 108285</strain>
    </source>
</reference>
<feature type="domain" description="Transcription elongation factor Eaf N-terminal" evidence="9">
    <location>
        <begin position="39"/>
        <end position="129"/>
    </location>
</feature>
<dbReference type="GO" id="GO:0032783">
    <property type="term" value="C:super elongation complex"/>
    <property type="evidence" value="ECO:0007669"/>
    <property type="project" value="InterPro"/>
</dbReference>
<dbReference type="PANTHER" id="PTHR15970:SF2">
    <property type="entry name" value="ELL-ASSOCIATED FACTOR EAF"/>
    <property type="match status" value="1"/>
</dbReference>
<feature type="compositionally biased region" description="Basic and acidic residues" evidence="8">
    <location>
        <begin position="156"/>
        <end position="166"/>
    </location>
</feature>
<keyword evidence="6" id="KW-0804">Transcription</keyword>
<evidence type="ECO:0000313" key="11">
    <source>
        <dbReference type="Proteomes" id="UP000308199"/>
    </source>
</evidence>
<dbReference type="EMBL" id="SGPK01000017">
    <property type="protein sequence ID" value="THH11278.1"/>
    <property type="molecule type" value="Genomic_DNA"/>
</dbReference>
<feature type="compositionally biased region" description="Low complexity" evidence="8">
    <location>
        <begin position="230"/>
        <end position="239"/>
    </location>
</feature>
<dbReference type="InterPro" id="IPR027093">
    <property type="entry name" value="EAF_fam"/>
</dbReference>
<comment type="subcellular location">
    <subcellularLocation>
        <location evidence="1">Nucleus</location>
    </subcellularLocation>
</comment>
<organism evidence="10 11">
    <name type="scientific">Phellinidium pouzarii</name>
    <dbReference type="NCBI Taxonomy" id="167371"/>
    <lineage>
        <taxon>Eukaryota</taxon>
        <taxon>Fungi</taxon>
        <taxon>Dikarya</taxon>
        <taxon>Basidiomycota</taxon>
        <taxon>Agaricomycotina</taxon>
        <taxon>Agaricomycetes</taxon>
        <taxon>Hymenochaetales</taxon>
        <taxon>Hymenochaetaceae</taxon>
        <taxon>Phellinidium</taxon>
    </lineage>
</organism>
<name>A0A4S4LIU7_9AGAM</name>
<keyword evidence="5" id="KW-0010">Activator</keyword>
<feature type="compositionally biased region" description="Low complexity" evidence="8">
    <location>
        <begin position="187"/>
        <end position="200"/>
    </location>
</feature>
<evidence type="ECO:0000256" key="7">
    <source>
        <dbReference type="ARBA" id="ARBA00023242"/>
    </source>
</evidence>
<feature type="compositionally biased region" description="Polar residues" evidence="8">
    <location>
        <begin position="315"/>
        <end position="324"/>
    </location>
</feature>
<feature type="compositionally biased region" description="Acidic residues" evidence="8">
    <location>
        <begin position="389"/>
        <end position="418"/>
    </location>
</feature>
<comment type="similarity">
    <text evidence="2">Belongs to the EAF family.</text>
</comment>